<dbReference type="GO" id="GO:0000978">
    <property type="term" value="F:RNA polymerase II cis-regulatory region sequence-specific DNA binding"/>
    <property type="evidence" value="ECO:0007669"/>
    <property type="project" value="TreeGrafter"/>
</dbReference>
<organism evidence="7">
    <name type="scientific">Norrisiella sphaerica</name>
    <dbReference type="NCBI Taxonomy" id="552664"/>
    <lineage>
        <taxon>Eukaryota</taxon>
        <taxon>Sar</taxon>
        <taxon>Rhizaria</taxon>
        <taxon>Cercozoa</taxon>
        <taxon>Chlorarachniophyceae</taxon>
        <taxon>Norrisiella</taxon>
    </lineage>
</organism>
<keyword evidence="1" id="KW-0479">Metal-binding</keyword>
<keyword evidence="2 4" id="KW-0863">Zinc-finger</keyword>
<dbReference type="GO" id="GO:0000981">
    <property type="term" value="F:DNA-binding transcription factor activity, RNA polymerase II-specific"/>
    <property type="evidence" value="ECO:0007669"/>
    <property type="project" value="TreeGrafter"/>
</dbReference>
<feature type="compositionally biased region" description="Low complexity" evidence="5">
    <location>
        <begin position="244"/>
        <end position="256"/>
    </location>
</feature>
<evidence type="ECO:0000256" key="1">
    <source>
        <dbReference type="ARBA" id="ARBA00022723"/>
    </source>
</evidence>
<gene>
    <name evidence="7" type="ORF">NSPH01132_LOCUS264</name>
</gene>
<feature type="region of interest" description="Disordered" evidence="5">
    <location>
        <begin position="244"/>
        <end position="312"/>
    </location>
</feature>
<evidence type="ECO:0000313" key="7">
    <source>
        <dbReference type="EMBL" id="CAD9650167.1"/>
    </source>
</evidence>
<dbReference type="PROSITE" id="PS00028">
    <property type="entry name" value="ZINC_FINGER_C2H2_1"/>
    <property type="match status" value="3"/>
</dbReference>
<dbReference type="Gene3D" id="3.30.160.60">
    <property type="entry name" value="Classic Zinc Finger"/>
    <property type="match status" value="3"/>
</dbReference>
<evidence type="ECO:0000256" key="2">
    <source>
        <dbReference type="ARBA" id="ARBA00022771"/>
    </source>
</evidence>
<feature type="compositionally biased region" description="Low complexity" evidence="5">
    <location>
        <begin position="294"/>
        <end position="304"/>
    </location>
</feature>
<evidence type="ECO:0000256" key="5">
    <source>
        <dbReference type="SAM" id="MobiDB-lite"/>
    </source>
</evidence>
<evidence type="ECO:0000256" key="3">
    <source>
        <dbReference type="ARBA" id="ARBA00022833"/>
    </source>
</evidence>
<dbReference type="PROSITE" id="PS50157">
    <property type="entry name" value="ZINC_FINGER_C2H2_2"/>
    <property type="match status" value="3"/>
</dbReference>
<evidence type="ECO:0000256" key="4">
    <source>
        <dbReference type="PROSITE-ProRule" id="PRU00042"/>
    </source>
</evidence>
<feature type="domain" description="C2H2-type" evidence="6">
    <location>
        <begin position="332"/>
        <end position="359"/>
    </location>
</feature>
<protein>
    <recommendedName>
        <fullName evidence="6">C2H2-type domain-containing protein</fullName>
    </recommendedName>
</protein>
<dbReference type="FunFam" id="3.30.160.60:FF:000086">
    <property type="entry name" value="transcription factor E4F1 isoform X1"/>
    <property type="match status" value="1"/>
</dbReference>
<feature type="region of interest" description="Disordered" evidence="5">
    <location>
        <begin position="197"/>
        <end position="222"/>
    </location>
</feature>
<feature type="domain" description="C2H2-type" evidence="6">
    <location>
        <begin position="388"/>
        <end position="411"/>
    </location>
</feature>
<feature type="compositionally biased region" description="Basic and acidic residues" evidence="5">
    <location>
        <begin position="264"/>
        <end position="274"/>
    </location>
</feature>
<dbReference type="PANTHER" id="PTHR23235:SF120">
    <property type="entry name" value="KRUPPEL-LIKE FACTOR 15"/>
    <property type="match status" value="1"/>
</dbReference>
<dbReference type="FunFam" id="3.30.160.60:FF:000446">
    <property type="entry name" value="Zinc finger protein"/>
    <property type="match status" value="1"/>
</dbReference>
<dbReference type="SMART" id="SM00355">
    <property type="entry name" value="ZnF_C2H2"/>
    <property type="match status" value="3"/>
</dbReference>
<accession>A0A7S2VUJ7</accession>
<dbReference type="InterPro" id="IPR036236">
    <property type="entry name" value="Znf_C2H2_sf"/>
</dbReference>
<keyword evidence="3" id="KW-0862">Zinc</keyword>
<reference evidence="7" key="1">
    <citation type="submission" date="2021-01" db="EMBL/GenBank/DDBJ databases">
        <authorList>
            <person name="Corre E."/>
            <person name="Pelletier E."/>
            <person name="Niang G."/>
            <person name="Scheremetjew M."/>
            <person name="Finn R."/>
            <person name="Kale V."/>
            <person name="Holt S."/>
            <person name="Cochrane G."/>
            <person name="Meng A."/>
            <person name="Brown T."/>
            <person name="Cohen L."/>
        </authorList>
    </citation>
    <scope>NUCLEOTIDE SEQUENCE</scope>
    <source>
        <strain evidence="7">BC52</strain>
    </source>
</reference>
<dbReference type="EMBL" id="HBHC01000540">
    <property type="protein sequence ID" value="CAD9650167.1"/>
    <property type="molecule type" value="Transcribed_RNA"/>
</dbReference>
<dbReference type="Pfam" id="PF00096">
    <property type="entry name" value="zf-C2H2"/>
    <property type="match status" value="3"/>
</dbReference>
<dbReference type="InterPro" id="IPR013087">
    <property type="entry name" value="Znf_C2H2_type"/>
</dbReference>
<feature type="domain" description="C2H2-type" evidence="6">
    <location>
        <begin position="360"/>
        <end position="387"/>
    </location>
</feature>
<proteinExistence type="predicted"/>
<name>A0A7S2VUJ7_9EUKA</name>
<evidence type="ECO:0000259" key="6">
    <source>
        <dbReference type="PROSITE" id="PS50157"/>
    </source>
</evidence>
<sequence length="472" mass="53420">MKSQRDVSNFFRAPHRKPSYRSSRDLSHELTISEYEIGHNSAPPDRLYQRYEKEYPRNPSSWSEMEYRKSRPVLSNVGLPPGCQRTGRVYDVRQAPRWTGVPVRKRIVRDAELVYAPRQLSSGATYYYDAGETEDVPYDIISPPKRRRVHRPIDSVDEGISLPLSRARVEAFSPEVRTSSYNPIDALAEAANTASKASTLDWDSHERAPASSGPREPKKVFEEQKEKLKGNNAGLNNISVLAAAADSASRTAEPNSSPIPPPPEQKKESQKEETSGDVSAPNNISAEPVPPAAVPAAANPTSPNMVASGPASAAKIPELEAKSSGTKKGKRPVCKECGKSYATTGTLNRHMRIHRDERPFMCLSCPSRFRQRSHLIAHLKVHRKQKNLCCEVCGKYFSQKTALNSHQRDEHPEFYAYQLAYPYLDRRYQDQARLPRDLPPRDLPHRDISLRDLPPREYEVRRGWRENIRGRY</sequence>
<feature type="region of interest" description="Disordered" evidence="5">
    <location>
        <begin position="1"/>
        <end position="25"/>
    </location>
</feature>
<dbReference type="PANTHER" id="PTHR23235">
    <property type="entry name" value="KRUEPPEL-LIKE TRANSCRIPTION FACTOR"/>
    <property type="match status" value="1"/>
</dbReference>
<dbReference type="GO" id="GO:0008270">
    <property type="term" value="F:zinc ion binding"/>
    <property type="evidence" value="ECO:0007669"/>
    <property type="project" value="UniProtKB-KW"/>
</dbReference>
<dbReference type="AlphaFoldDB" id="A0A7S2VUJ7"/>
<dbReference type="SUPFAM" id="SSF57667">
    <property type="entry name" value="beta-beta-alpha zinc fingers"/>
    <property type="match status" value="2"/>
</dbReference>